<comment type="similarity">
    <text evidence="3 10">Belongs to the FKBP-type PPIase family.</text>
</comment>
<dbReference type="InterPro" id="IPR001179">
    <property type="entry name" value="PPIase_FKBP_dom"/>
</dbReference>
<dbReference type="PROSITE" id="PS50059">
    <property type="entry name" value="FKBP_PPIASE"/>
    <property type="match status" value="1"/>
</dbReference>
<keyword evidence="7 9" id="KW-0413">Isomerase</keyword>
<dbReference type="EC" id="5.2.1.8" evidence="10"/>
<evidence type="ECO:0000256" key="4">
    <source>
        <dbReference type="ARBA" id="ARBA00022490"/>
    </source>
</evidence>
<dbReference type="RefSeq" id="WP_284299804.1">
    <property type="nucleotide sequence ID" value="NZ_BSSV01000006.1"/>
</dbReference>
<keyword evidence="13" id="KW-1185">Reference proteome</keyword>
<evidence type="ECO:0000256" key="6">
    <source>
        <dbReference type="ARBA" id="ARBA00023186"/>
    </source>
</evidence>
<dbReference type="Proteomes" id="UP001157134">
    <property type="component" value="Unassembled WGS sequence"/>
</dbReference>
<evidence type="ECO:0000256" key="8">
    <source>
        <dbReference type="ARBA" id="ARBA00037071"/>
    </source>
</evidence>
<keyword evidence="6" id="KW-0143">Chaperone</keyword>
<keyword evidence="4" id="KW-0963">Cytoplasm</keyword>
<sequence>MNITKDSVVQFHYTLTDEQGTQVESSFNSDPIAYLHGHKNMIVGVEKALEGKAAGDEFSVTVTPEEGYGERQEDAIQRVPVKHLQGAKVWKPGMIATVNTEQGERQLTVVKAGRFMVTVDLNHPLSGKTLTFDIKVEGVREATQEEIEHGHAHGVGGHQH</sequence>
<dbReference type="InterPro" id="IPR046357">
    <property type="entry name" value="PPIase_dom_sf"/>
</dbReference>
<evidence type="ECO:0000313" key="12">
    <source>
        <dbReference type="EMBL" id="GLX86575.1"/>
    </source>
</evidence>
<dbReference type="GO" id="GO:0016853">
    <property type="term" value="F:isomerase activity"/>
    <property type="evidence" value="ECO:0007669"/>
    <property type="project" value="UniProtKB-KW"/>
</dbReference>
<comment type="caution">
    <text evidence="12">The sequence shown here is derived from an EMBL/GenBank/DDBJ whole genome shotgun (WGS) entry which is preliminary data.</text>
</comment>
<dbReference type="SUPFAM" id="SSF54534">
    <property type="entry name" value="FKBP-like"/>
    <property type="match status" value="1"/>
</dbReference>
<evidence type="ECO:0000256" key="1">
    <source>
        <dbReference type="ARBA" id="ARBA00000971"/>
    </source>
</evidence>
<dbReference type="PANTHER" id="PTHR47861:SF3">
    <property type="entry name" value="FKBP-TYPE PEPTIDYL-PROLYL CIS-TRANS ISOMERASE SLYD"/>
    <property type="match status" value="1"/>
</dbReference>
<evidence type="ECO:0000313" key="13">
    <source>
        <dbReference type="Proteomes" id="UP001157134"/>
    </source>
</evidence>
<reference evidence="12 13" key="1">
    <citation type="submission" date="2023-03" db="EMBL/GenBank/DDBJ databases">
        <title>Thalassotalea loyana LMG 22536T draft genome sequence.</title>
        <authorList>
            <person name="Sawabe T."/>
        </authorList>
    </citation>
    <scope>NUCLEOTIDE SEQUENCE [LARGE SCALE GENOMIC DNA]</scope>
    <source>
        <strain evidence="12 13">LMG 22536</strain>
    </source>
</reference>
<evidence type="ECO:0000256" key="2">
    <source>
        <dbReference type="ARBA" id="ARBA00004496"/>
    </source>
</evidence>
<protein>
    <recommendedName>
        <fullName evidence="10">Peptidyl-prolyl cis-trans isomerase</fullName>
        <ecNumber evidence="10">5.2.1.8</ecNumber>
    </recommendedName>
</protein>
<feature type="domain" description="PPIase FKBP-type" evidence="11">
    <location>
        <begin position="6"/>
        <end position="80"/>
    </location>
</feature>
<keyword evidence="5 9" id="KW-0697">Rotamase</keyword>
<evidence type="ECO:0000256" key="7">
    <source>
        <dbReference type="ARBA" id="ARBA00023235"/>
    </source>
</evidence>
<proteinExistence type="inferred from homology"/>
<comment type="subcellular location">
    <subcellularLocation>
        <location evidence="2">Cytoplasm</location>
    </subcellularLocation>
</comment>
<organism evidence="12 13">
    <name type="scientific">Thalassotalea loyana</name>
    <dbReference type="NCBI Taxonomy" id="280483"/>
    <lineage>
        <taxon>Bacteria</taxon>
        <taxon>Pseudomonadati</taxon>
        <taxon>Pseudomonadota</taxon>
        <taxon>Gammaproteobacteria</taxon>
        <taxon>Alteromonadales</taxon>
        <taxon>Colwelliaceae</taxon>
        <taxon>Thalassotalea</taxon>
    </lineage>
</organism>
<evidence type="ECO:0000256" key="3">
    <source>
        <dbReference type="ARBA" id="ARBA00006577"/>
    </source>
</evidence>
<evidence type="ECO:0000256" key="10">
    <source>
        <dbReference type="RuleBase" id="RU003915"/>
    </source>
</evidence>
<evidence type="ECO:0000256" key="5">
    <source>
        <dbReference type="ARBA" id="ARBA00023110"/>
    </source>
</evidence>
<comment type="catalytic activity">
    <reaction evidence="1 9 10">
        <text>[protein]-peptidylproline (omega=180) = [protein]-peptidylproline (omega=0)</text>
        <dbReference type="Rhea" id="RHEA:16237"/>
        <dbReference type="Rhea" id="RHEA-COMP:10747"/>
        <dbReference type="Rhea" id="RHEA-COMP:10748"/>
        <dbReference type="ChEBI" id="CHEBI:83833"/>
        <dbReference type="ChEBI" id="CHEBI:83834"/>
        <dbReference type="EC" id="5.2.1.8"/>
    </reaction>
</comment>
<evidence type="ECO:0000256" key="9">
    <source>
        <dbReference type="PROSITE-ProRule" id="PRU00277"/>
    </source>
</evidence>
<comment type="function">
    <text evidence="8">Also involved in hydrogenase metallocenter assembly, probably by participating in the nickel insertion step. This function in hydrogenase biosynthesis requires chaperone activity and the presence of the metal-binding domain, but not PPIase activity.</text>
</comment>
<dbReference type="Gene3D" id="3.10.50.40">
    <property type="match status" value="1"/>
</dbReference>
<dbReference type="EMBL" id="BSSV01000006">
    <property type="protein sequence ID" value="GLX86575.1"/>
    <property type="molecule type" value="Genomic_DNA"/>
</dbReference>
<dbReference type="Pfam" id="PF00254">
    <property type="entry name" value="FKBP_C"/>
    <property type="match status" value="1"/>
</dbReference>
<accession>A0ABQ6HIA1</accession>
<gene>
    <name evidence="12" type="ORF">tloyanaT_28280</name>
</gene>
<dbReference type="PANTHER" id="PTHR47861">
    <property type="entry name" value="FKBP-TYPE PEPTIDYL-PROLYL CIS-TRANS ISOMERASE SLYD"/>
    <property type="match status" value="1"/>
</dbReference>
<name>A0ABQ6HIA1_9GAMM</name>
<evidence type="ECO:0000259" key="11">
    <source>
        <dbReference type="PROSITE" id="PS50059"/>
    </source>
</evidence>